<sequence length="141" mass="13995">MGSVSVCGNSGGAGEASAARPDSKGGSAVAIPSKSSAVVRPPVGGGDSPALVAASGASAPLHAVAANHSVMERRQCGGVAEAEGSRPPKPKVLFCVGVGDNLQRSAEEGGDQRCHIPAKDQRRLLPSSKKSKITSATDDPV</sequence>
<reference evidence="2" key="1">
    <citation type="thesis" date="2020" institute="ProQuest LLC" country="789 East Eisenhower Parkway, Ann Arbor, MI, USA">
        <title>Comparative Genomics and Chromosome Evolution.</title>
        <authorList>
            <person name="Mudd A.B."/>
        </authorList>
    </citation>
    <scope>NUCLEOTIDE SEQUENCE</scope>
    <source>
        <strain evidence="2">237g6f4</strain>
        <tissue evidence="2">Blood</tissue>
    </source>
</reference>
<dbReference type="AlphaFoldDB" id="A0AAV6YV43"/>
<dbReference type="EMBL" id="WNYA01025932">
    <property type="protein sequence ID" value="KAG8537861.1"/>
    <property type="molecule type" value="Genomic_DNA"/>
</dbReference>
<evidence type="ECO:0000256" key="1">
    <source>
        <dbReference type="SAM" id="MobiDB-lite"/>
    </source>
</evidence>
<organism evidence="2 3">
    <name type="scientific">Engystomops pustulosus</name>
    <name type="common">Tungara frog</name>
    <name type="synonym">Physalaemus pustulosus</name>
    <dbReference type="NCBI Taxonomy" id="76066"/>
    <lineage>
        <taxon>Eukaryota</taxon>
        <taxon>Metazoa</taxon>
        <taxon>Chordata</taxon>
        <taxon>Craniata</taxon>
        <taxon>Vertebrata</taxon>
        <taxon>Euteleostomi</taxon>
        <taxon>Amphibia</taxon>
        <taxon>Batrachia</taxon>
        <taxon>Anura</taxon>
        <taxon>Neobatrachia</taxon>
        <taxon>Hyloidea</taxon>
        <taxon>Leptodactylidae</taxon>
        <taxon>Leiuperinae</taxon>
        <taxon>Engystomops</taxon>
    </lineage>
</organism>
<evidence type="ECO:0000313" key="2">
    <source>
        <dbReference type="EMBL" id="KAG8537861.1"/>
    </source>
</evidence>
<feature type="region of interest" description="Disordered" evidence="1">
    <location>
        <begin position="105"/>
        <end position="141"/>
    </location>
</feature>
<feature type="compositionally biased region" description="Basic and acidic residues" evidence="1">
    <location>
        <begin position="105"/>
        <end position="123"/>
    </location>
</feature>
<gene>
    <name evidence="2" type="ORF">GDO81_023679</name>
</gene>
<feature type="region of interest" description="Disordered" evidence="1">
    <location>
        <begin position="1"/>
        <end position="47"/>
    </location>
</feature>
<comment type="caution">
    <text evidence="2">The sequence shown here is derived from an EMBL/GenBank/DDBJ whole genome shotgun (WGS) entry which is preliminary data.</text>
</comment>
<name>A0AAV6YV43_ENGPU</name>
<evidence type="ECO:0000313" key="3">
    <source>
        <dbReference type="Proteomes" id="UP000824782"/>
    </source>
</evidence>
<dbReference type="Proteomes" id="UP000824782">
    <property type="component" value="Unassembled WGS sequence"/>
</dbReference>
<proteinExistence type="predicted"/>
<keyword evidence="3" id="KW-1185">Reference proteome</keyword>
<protein>
    <submittedName>
        <fullName evidence="2">Uncharacterized protein</fullName>
    </submittedName>
</protein>
<accession>A0AAV6YV43</accession>